<dbReference type="AlphaFoldDB" id="A0A2P2E0V8"/>
<comment type="caution">
    <text evidence="2">The sequence shown here is derived from an EMBL/GenBank/DDBJ whole genome shotgun (WGS) entry which is preliminary data.</text>
</comment>
<sequence>MILNETFVGNTQHYDFARRAQSESPFTHQNQVVELQKAAIGSQLRSQTVPESKSNMESGPQKKKEEKEELISYSRSGKVYANTAKRLGNFFDSSV</sequence>
<proteinExistence type="predicted"/>
<feature type="compositionally biased region" description="Polar residues" evidence="1">
    <location>
        <begin position="43"/>
        <end position="58"/>
    </location>
</feature>
<dbReference type="Proteomes" id="UP000245133">
    <property type="component" value="Unassembled WGS sequence"/>
</dbReference>
<evidence type="ECO:0000313" key="2">
    <source>
        <dbReference type="EMBL" id="GBF50509.1"/>
    </source>
</evidence>
<name>A0A2P2E0V8_9LEPT</name>
<accession>A0A2P2E0V8</accession>
<dbReference type="OrthoDB" id="337631at2"/>
<dbReference type="RefSeq" id="WP_108976431.1">
    <property type="nucleotide sequence ID" value="NZ_BFBB01000005.1"/>
</dbReference>
<protein>
    <submittedName>
        <fullName evidence="2">Uncharacterized protein</fullName>
    </submittedName>
</protein>
<feature type="compositionally biased region" description="Basic and acidic residues" evidence="1">
    <location>
        <begin position="60"/>
        <end position="70"/>
    </location>
</feature>
<keyword evidence="3" id="KW-1185">Reference proteome</keyword>
<feature type="region of interest" description="Disordered" evidence="1">
    <location>
        <begin position="43"/>
        <end position="70"/>
    </location>
</feature>
<gene>
    <name evidence="2" type="ORF">LPTSP4_20350</name>
</gene>
<organism evidence="2 3">
    <name type="scientific">Leptospira ryugenii</name>
    <dbReference type="NCBI Taxonomy" id="1917863"/>
    <lineage>
        <taxon>Bacteria</taxon>
        <taxon>Pseudomonadati</taxon>
        <taxon>Spirochaetota</taxon>
        <taxon>Spirochaetia</taxon>
        <taxon>Leptospirales</taxon>
        <taxon>Leptospiraceae</taxon>
        <taxon>Leptospira</taxon>
    </lineage>
</organism>
<reference evidence="2 3" key="1">
    <citation type="submission" date="2018-02" db="EMBL/GenBank/DDBJ databases">
        <title>Novel Leptospira species isolated from soil and water in Japan.</title>
        <authorList>
            <person name="Nakao R."/>
            <person name="Masuzawa T."/>
        </authorList>
    </citation>
    <scope>NUCLEOTIDE SEQUENCE [LARGE SCALE GENOMIC DNA]</scope>
    <source>
        <strain evidence="2 3">YH101</strain>
    </source>
</reference>
<evidence type="ECO:0000313" key="3">
    <source>
        <dbReference type="Proteomes" id="UP000245133"/>
    </source>
</evidence>
<dbReference type="EMBL" id="BFBB01000005">
    <property type="protein sequence ID" value="GBF50509.1"/>
    <property type="molecule type" value="Genomic_DNA"/>
</dbReference>
<evidence type="ECO:0000256" key="1">
    <source>
        <dbReference type="SAM" id="MobiDB-lite"/>
    </source>
</evidence>